<keyword evidence="4" id="KW-1185">Reference proteome</keyword>
<evidence type="ECO:0000313" key="4">
    <source>
        <dbReference type="Proteomes" id="UP000198611"/>
    </source>
</evidence>
<protein>
    <submittedName>
        <fullName evidence="3">Adenylate cyclase</fullName>
    </submittedName>
</protein>
<dbReference type="Gene3D" id="2.40.320.10">
    <property type="entry name" value="Hypothetical Protein Pfu-838710-001"/>
    <property type="match status" value="1"/>
</dbReference>
<dbReference type="SMART" id="SM01118">
    <property type="entry name" value="CYTH"/>
    <property type="match status" value="1"/>
</dbReference>
<feature type="active site" description="Proton acceptor" evidence="1">
    <location>
        <position position="30"/>
    </location>
</feature>
<reference evidence="3 4" key="1">
    <citation type="submission" date="2016-10" db="EMBL/GenBank/DDBJ databases">
        <authorList>
            <person name="de Groot N.N."/>
        </authorList>
    </citation>
    <scope>NUCLEOTIDE SEQUENCE [LARGE SCALE GENOMIC DNA]</scope>
    <source>
        <strain evidence="3 4">HL3</strain>
    </source>
</reference>
<dbReference type="AlphaFoldDB" id="A0A1I1P327"/>
<dbReference type="InterPro" id="IPR033469">
    <property type="entry name" value="CYTH-like_dom_sf"/>
</dbReference>
<organism evidence="3 4">
    <name type="scientific">Thiohalospira halophila DSM 15071</name>
    <dbReference type="NCBI Taxonomy" id="1123397"/>
    <lineage>
        <taxon>Bacteria</taxon>
        <taxon>Pseudomonadati</taxon>
        <taxon>Pseudomonadota</taxon>
        <taxon>Gammaproteobacteria</taxon>
        <taxon>Thiohalospirales</taxon>
        <taxon>Thiohalospiraceae</taxon>
        <taxon>Thiohalospira</taxon>
    </lineage>
</organism>
<dbReference type="Pfam" id="PF01928">
    <property type="entry name" value="CYTH"/>
    <property type="match status" value="1"/>
</dbReference>
<dbReference type="Proteomes" id="UP000198611">
    <property type="component" value="Unassembled WGS sequence"/>
</dbReference>
<evidence type="ECO:0000259" key="2">
    <source>
        <dbReference type="PROSITE" id="PS51707"/>
    </source>
</evidence>
<dbReference type="PROSITE" id="PS51707">
    <property type="entry name" value="CYTH"/>
    <property type="match status" value="1"/>
</dbReference>
<dbReference type="EMBL" id="FOMJ01000001">
    <property type="protein sequence ID" value="SFD04076.1"/>
    <property type="molecule type" value="Genomic_DNA"/>
</dbReference>
<sequence length="159" mass="18335">MAAEIERKFLVRHEGWRAAVSRSVPMRQGYLAEGNASVRVRVDETGANLNIKSMTLNISRLEYEYDIPEADAHEMLDQLCQRPIIEKTRHYIENGGHTWEVDEFAGDNAGLVVAELELSAEDEAYERPDWLGEEVSDDPRYYNVSLVTYPYRDWPDRKG</sequence>
<dbReference type="SUPFAM" id="SSF55154">
    <property type="entry name" value="CYTH-like phosphatases"/>
    <property type="match status" value="1"/>
</dbReference>
<evidence type="ECO:0000256" key="1">
    <source>
        <dbReference type="PIRSR" id="PIRSR016487-1"/>
    </source>
</evidence>
<dbReference type="PIRSF" id="PIRSF016487">
    <property type="entry name" value="CYTH_UCP016487"/>
    <property type="match status" value="1"/>
</dbReference>
<dbReference type="PANTHER" id="PTHR40114:SF1">
    <property type="entry name" value="SLR0698 PROTEIN"/>
    <property type="match status" value="1"/>
</dbReference>
<accession>A0A1I1P327</accession>
<proteinExistence type="predicted"/>
<dbReference type="CDD" id="cd07891">
    <property type="entry name" value="CYTH-like_CthTTM-like_1"/>
    <property type="match status" value="1"/>
</dbReference>
<dbReference type="OrthoDB" id="9805588at2"/>
<feature type="domain" description="CYTH" evidence="2">
    <location>
        <begin position="2"/>
        <end position="148"/>
    </location>
</feature>
<dbReference type="STRING" id="1123397.SAMN05660831_00565"/>
<evidence type="ECO:0000313" key="3">
    <source>
        <dbReference type="EMBL" id="SFD04076.1"/>
    </source>
</evidence>
<dbReference type="RefSeq" id="WP_093427211.1">
    <property type="nucleotide sequence ID" value="NZ_FOMJ01000001.1"/>
</dbReference>
<dbReference type="PANTHER" id="PTHR40114">
    <property type="entry name" value="SLR0698 PROTEIN"/>
    <property type="match status" value="1"/>
</dbReference>
<name>A0A1I1P327_9GAMM</name>
<dbReference type="InterPro" id="IPR023577">
    <property type="entry name" value="CYTH_domain"/>
</dbReference>
<dbReference type="InterPro" id="IPR012042">
    <property type="entry name" value="NeuTTM/CthTTM-like"/>
</dbReference>
<gene>
    <name evidence="3" type="ORF">SAMN05660831_00565</name>
</gene>